<keyword evidence="4" id="KW-0804">Transcription</keyword>
<dbReference type="Gene3D" id="3.30.450.40">
    <property type="match status" value="1"/>
</dbReference>
<dbReference type="SUPFAM" id="SSF55781">
    <property type="entry name" value="GAF domain-like"/>
    <property type="match status" value="1"/>
</dbReference>
<dbReference type="InterPro" id="IPR011006">
    <property type="entry name" value="CheY-like_superfamily"/>
</dbReference>
<reference evidence="6" key="1">
    <citation type="submission" date="2017-09" db="EMBL/GenBank/DDBJ databases">
        <title>Complete Genome Sequence of ansamitocin-producing Bacterium Actinosynnema pretiosum X47.</title>
        <authorList>
            <person name="Cao G."/>
            <person name="Zong G."/>
            <person name="Zhong C."/>
            <person name="Fu J."/>
        </authorList>
    </citation>
    <scope>NUCLEOTIDE SEQUENCE [LARGE SCALE GENOMIC DNA]</scope>
    <source>
        <strain evidence="6">X47</strain>
    </source>
</reference>
<dbReference type="InterPro" id="IPR036388">
    <property type="entry name" value="WH-like_DNA-bd_sf"/>
</dbReference>
<dbReference type="SMART" id="SM00065">
    <property type="entry name" value="GAF"/>
    <property type="match status" value="1"/>
</dbReference>
<protein>
    <submittedName>
        <fullName evidence="6">Transcriptional regulator</fullName>
    </submittedName>
</protein>
<evidence type="ECO:0000313" key="6">
    <source>
        <dbReference type="EMBL" id="ATE54293.1"/>
    </source>
</evidence>
<dbReference type="GO" id="GO:0016301">
    <property type="term" value="F:kinase activity"/>
    <property type="evidence" value="ECO:0007669"/>
    <property type="project" value="UniProtKB-KW"/>
</dbReference>
<accession>A0A290Z5Q2</accession>
<evidence type="ECO:0000259" key="5">
    <source>
        <dbReference type="PROSITE" id="PS50921"/>
    </source>
</evidence>
<keyword evidence="3" id="KW-0805">Transcription regulation</keyword>
<evidence type="ECO:0000256" key="4">
    <source>
        <dbReference type="ARBA" id="ARBA00023163"/>
    </source>
</evidence>
<dbReference type="SMART" id="SM01012">
    <property type="entry name" value="ANTAR"/>
    <property type="match status" value="1"/>
</dbReference>
<dbReference type="InterPro" id="IPR029016">
    <property type="entry name" value="GAF-like_dom_sf"/>
</dbReference>
<dbReference type="InterPro" id="IPR003018">
    <property type="entry name" value="GAF"/>
</dbReference>
<gene>
    <name evidence="6" type="ORF">CNX65_14145</name>
</gene>
<dbReference type="InterPro" id="IPR012074">
    <property type="entry name" value="GAF_ANTAR"/>
</dbReference>
<dbReference type="EMBL" id="CP023445">
    <property type="protein sequence ID" value="ATE54293.1"/>
    <property type="molecule type" value="Genomic_DNA"/>
</dbReference>
<evidence type="ECO:0000256" key="3">
    <source>
        <dbReference type="ARBA" id="ARBA00023015"/>
    </source>
</evidence>
<keyword evidence="1" id="KW-0808">Transferase</keyword>
<feature type="domain" description="ANTAR" evidence="5">
    <location>
        <begin position="182"/>
        <end position="243"/>
    </location>
</feature>
<dbReference type="PROSITE" id="PS50921">
    <property type="entry name" value="ANTAR"/>
    <property type="match status" value="1"/>
</dbReference>
<dbReference type="SUPFAM" id="SSF52172">
    <property type="entry name" value="CheY-like"/>
    <property type="match status" value="1"/>
</dbReference>
<evidence type="ECO:0000256" key="1">
    <source>
        <dbReference type="ARBA" id="ARBA00022679"/>
    </source>
</evidence>
<dbReference type="InterPro" id="IPR005561">
    <property type="entry name" value="ANTAR"/>
</dbReference>
<evidence type="ECO:0000256" key="2">
    <source>
        <dbReference type="ARBA" id="ARBA00022777"/>
    </source>
</evidence>
<dbReference type="KEGG" id="apre:CNX65_14145"/>
<sequence>MAIPSLPARGRTTSADDRELRVSQAFVLLADTLVDGFDIVDFLRHLTEQCTELLGSTAAAVILVDQRGELSVAATSSERAELLELFAVQTDDGPCVDCVRGRTPVSCADLSGTGGRWPRFSAAAHECGFRAAHALPMRLRNQAVGGLTLLDAEPGALSEDVLRLGQALADVATIGILQQRAIERGDQLADQLQTALGSRVVIEQAKGILATVGGIPLDEAFDRLRGYARDHRHRLTELARNITTGTADTAAILARDNR</sequence>
<dbReference type="Pfam" id="PF13185">
    <property type="entry name" value="GAF_2"/>
    <property type="match status" value="1"/>
</dbReference>
<dbReference type="AlphaFoldDB" id="A0A290Z5Q2"/>
<dbReference type="PIRSF" id="PIRSF036625">
    <property type="entry name" value="GAF_ANTAR"/>
    <property type="match status" value="1"/>
</dbReference>
<keyword evidence="7" id="KW-1185">Reference proteome</keyword>
<organism evidence="6 7">
    <name type="scientific">Actinosynnema pretiosum</name>
    <dbReference type="NCBI Taxonomy" id="42197"/>
    <lineage>
        <taxon>Bacteria</taxon>
        <taxon>Bacillati</taxon>
        <taxon>Actinomycetota</taxon>
        <taxon>Actinomycetes</taxon>
        <taxon>Pseudonocardiales</taxon>
        <taxon>Pseudonocardiaceae</taxon>
        <taxon>Actinosynnema</taxon>
    </lineage>
</organism>
<name>A0A290Z5Q2_9PSEU</name>
<dbReference type="GO" id="GO:0003723">
    <property type="term" value="F:RNA binding"/>
    <property type="evidence" value="ECO:0007669"/>
    <property type="project" value="InterPro"/>
</dbReference>
<proteinExistence type="predicted"/>
<dbReference type="Pfam" id="PF03861">
    <property type="entry name" value="ANTAR"/>
    <property type="match status" value="1"/>
</dbReference>
<evidence type="ECO:0000313" key="7">
    <source>
        <dbReference type="Proteomes" id="UP000218505"/>
    </source>
</evidence>
<keyword evidence="2" id="KW-0418">Kinase</keyword>
<dbReference type="Proteomes" id="UP000218505">
    <property type="component" value="Chromosome"/>
</dbReference>
<dbReference type="Gene3D" id="1.10.10.10">
    <property type="entry name" value="Winged helix-like DNA-binding domain superfamily/Winged helix DNA-binding domain"/>
    <property type="match status" value="1"/>
</dbReference>